<accession>A0A6I9VSL5</accession>
<evidence type="ECO:0000259" key="2">
    <source>
        <dbReference type="PROSITE" id="PS50174"/>
    </source>
</evidence>
<evidence type="ECO:0000313" key="3">
    <source>
        <dbReference type="Proteomes" id="UP000504615"/>
    </source>
</evidence>
<dbReference type="KEGG" id="pbar:105422903"/>
<feature type="region of interest" description="Disordered" evidence="1">
    <location>
        <begin position="233"/>
        <end position="255"/>
    </location>
</feature>
<dbReference type="GO" id="GO:0003676">
    <property type="term" value="F:nucleic acid binding"/>
    <property type="evidence" value="ECO:0007669"/>
    <property type="project" value="InterPro"/>
</dbReference>
<organism evidence="3 4">
    <name type="scientific">Pogonomyrmex barbatus</name>
    <name type="common">red harvester ant</name>
    <dbReference type="NCBI Taxonomy" id="144034"/>
    <lineage>
        <taxon>Eukaryota</taxon>
        <taxon>Metazoa</taxon>
        <taxon>Ecdysozoa</taxon>
        <taxon>Arthropoda</taxon>
        <taxon>Hexapoda</taxon>
        <taxon>Insecta</taxon>
        <taxon>Pterygota</taxon>
        <taxon>Neoptera</taxon>
        <taxon>Endopterygota</taxon>
        <taxon>Hymenoptera</taxon>
        <taxon>Apocrita</taxon>
        <taxon>Aculeata</taxon>
        <taxon>Formicoidea</taxon>
        <taxon>Formicidae</taxon>
        <taxon>Myrmicinae</taxon>
        <taxon>Pogonomyrmex</taxon>
    </lineage>
</organism>
<dbReference type="Pfam" id="PF01585">
    <property type="entry name" value="G-patch"/>
    <property type="match status" value="1"/>
</dbReference>
<dbReference type="PANTHER" id="PTHR23149">
    <property type="entry name" value="G PATCH DOMAIN CONTAINING PROTEIN"/>
    <property type="match status" value="1"/>
</dbReference>
<proteinExistence type="predicted"/>
<name>A0A6I9VSL5_9HYME</name>
<dbReference type="RefSeq" id="XP_011630773.1">
    <property type="nucleotide sequence ID" value="XM_011632471.2"/>
</dbReference>
<dbReference type="InterPro" id="IPR000467">
    <property type="entry name" value="G_patch_dom"/>
</dbReference>
<evidence type="ECO:0000256" key="1">
    <source>
        <dbReference type="SAM" id="MobiDB-lite"/>
    </source>
</evidence>
<dbReference type="SMART" id="SM00443">
    <property type="entry name" value="G_patch"/>
    <property type="match status" value="1"/>
</dbReference>
<sequence length="489" mass="56604">MSDFAKAQLTKYGWTEGKGLGKDENGITESIRITANQNNAGIGYRETSMQDFWWVKLYDDAAKGVESRGNQISLTKDKEQTEQHYELYSKFIKELNNELSPSVQPHDSMELSDPIKKWIPLTPPSGKLKRIAKHDHSFFETGSMSKLNTNPNRKNMAHRKINIESDTEESEREDNIFIPTLQDNFCTTKSIKKRHKKKMNKLTLQLGICSLEENNVKLTDSLNNKKLCQKIKSEEKRTDSNAPTDSSKKGKNNINIQMVPKNNLTREVFEERYLKRLQILLDIAQKTIAKQPRKFFRPWKGIKNKKDDIEAYDILDSSTRLENIKTKRGRRKNHQKSPSFPICEEDKATETKEDSNCEVKVSIGVSNDLSESQNLYSDIQNVSELRNMSKEVDDLFYSKQKNSLALIKHVPKTETRYQSYIHRLNEKIVKKKIQRHSRNMKKFVNKLKSEALAQELNTVIKDLTEFGLTEKVEANVFKKKSTQTHLTPV</sequence>
<gene>
    <name evidence="4" type="primary">LOC105422903</name>
</gene>
<dbReference type="AlphaFoldDB" id="A0A6I9VSL5"/>
<keyword evidence="3" id="KW-1185">Reference proteome</keyword>
<evidence type="ECO:0000313" key="4">
    <source>
        <dbReference type="RefSeq" id="XP_011630773.1"/>
    </source>
</evidence>
<dbReference type="PROSITE" id="PS50174">
    <property type="entry name" value="G_PATCH"/>
    <property type="match status" value="1"/>
</dbReference>
<feature type="region of interest" description="Disordered" evidence="1">
    <location>
        <begin position="327"/>
        <end position="347"/>
    </location>
</feature>
<protein>
    <submittedName>
        <fullName evidence="4">G patch domain-containing protein 4</fullName>
    </submittedName>
</protein>
<dbReference type="OrthoDB" id="10019757at2759"/>
<dbReference type="Proteomes" id="UP000504615">
    <property type="component" value="Unplaced"/>
</dbReference>
<dbReference type="InterPro" id="IPR050656">
    <property type="entry name" value="PINX1"/>
</dbReference>
<dbReference type="GeneID" id="105422903"/>
<feature type="domain" description="G-patch" evidence="2">
    <location>
        <begin position="1"/>
        <end position="47"/>
    </location>
</feature>
<reference evidence="4" key="1">
    <citation type="submission" date="2025-08" db="UniProtKB">
        <authorList>
            <consortium name="RefSeq"/>
        </authorList>
    </citation>
    <scope>IDENTIFICATION</scope>
</reference>